<feature type="transmembrane region" description="Helical" evidence="6">
    <location>
        <begin position="689"/>
        <end position="711"/>
    </location>
</feature>
<evidence type="ECO:0000256" key="3">
    <source>
        <dbReference type="ARBA" id="ARBA00022692"/>
    </source>
</evidence>
<feature type="transmembrane region" description="Helical" evidence="6">
    <location>
        <begin position="768"/>
        <end position="790"/>
    </location>
</feature>
<dbReference type="PANTHER" id="PTHR30572:SF18">
    <property type="entry name" value="ABC-TYPE MACROLIDE FAMILY EXPORT SYSTEM PERMEASE COMPONENT 2"/>
    <property type="match status" value="1"/>
</dbReference>
<feature type="domain" description="MacB-like periplasmic core" evidence="8">
    <location>
        <begin position="455"/>
        <end position="626"/>
    </location>
</feature>
<feature type="domain" description="MacB-like periplasmic core" evidence="8">
    <location>
        <begin position="21"/>
        <end position="251"/>
    </location>
</feature>
<comment type="caution">
    <text evidence="9">The sequence shown here is derived from an EMBL/GenBank/DDBJ whole genome shotgun (WGS) entry which is preliminary data.</text>
</comment>
<keyword evidence="4 6" id="KW-1133">Transmembrane helix</keyword>
<feature type="transmembrane region" description="Helical" evidence="6">
    <location>
        <begin position="440"/>
        <end position="460"/>
    </location>
</feature>
<keyword evidence="5 6" id="KW-0472">Membrane</keyword>
<dbReference type="EMBL" id="BBWV01000003">
    <property type="protein sequence ID" value="GAO44383.1"/>
    <property type="molecule type" value="Genomic_DNA"/>
</dbReference>
<dbReference type="PROSITE" id="PS51257">
    <property type="entry name" value="PROKAR_LIPOPROTEIN"/>
    <property type="match status" value="1"/>
</dbReference>
<feature type="transmembrane region" description="Helical" evidence="6">
    <location>
        <begin position="298"/>
        <end position="325"/>
    </location>
</feature>
<feature type="transmembrane region" description="Helical" evidence="6">
    <location>
        <begin position="346"/>
        <end position="371"/>
    </location>
</feature>
<dbReference type="InterPro" id="IPR025857">
    <property type="entry name" value="MacB_PCD"/>
</dbReference>
<gene>
    <name evidence="9" type="ORF">FPE01S_03_04210</name>
</gene>
<evidence type="ECO:0000259" key="8">
    <source>
        <dbReference type="Pfam" id="PF12704"/>
    </source>
</evidence>
<feature type="domain" description="ABC3 transporter permease C-terminal" evidence="7">
    <location>
        <begin position="690"/>
        <end position="799"/>
    </location>
</feature>
<dbReference type="Pfam" id="PF02687">
    <property type="entry name" value="FtsX"/>
    <property type="match status" value="2"/>
</dbReference>
<evidence type="ECO:0000256" key="4">
    <source>
        <dbReference type="ARBA" id="ARBA00022989"/>
    </source>
</evidence>
<dbReference type="GO" id="GO:0022857">
    <property type="term" value="F:transmembrane transporter activity"/>
    <property type="evidence" value="ECO:0007669"/>
    <property type="project" value="TreeGrafter"/>
</dbReference>
<evidence type="ECO:0000259" key="7">
    <source>
        <dbReference type="Pfam" id="PF02687"/>
    </source>
</evidence>
<dbReference type="STRING" id="1220578.FPE01S_03_04210"/>
<feature type="domain" description="ABC3 transporter permease C-terminal" evidence="7">
    <location>
        <begin position="303"/>
        <end position="419"/>
    </location>
</feature>
<feature type="transmembrane region" description="Helical" evidence="6">
    <location>
        <begin position="738"/>
        <end position="756"/>
    </location>
</feature>
<dbReference type="InterPro" id="IPR050250">
    <property type="entry name" value="Macrolide_Exporter_MacB"/>
</dbReference>
<dbReference type="AlphaFoldDB" id="A0A0E9N3M8"/>
<dbReference type="RefSeq" id="WP_046370318.1">
    <property type="nucleotide sequence ID" value="NZ_BBWV01000003.1"/>
</dbReference>
<evidence type="ECO:0000256" key="2">
    <source>
        <dbReference type="ARBA" id="ARBA00022475"/>
    </source>
</evidence>
<sequence>MIRNYFVIALRNIRRYKGHAGINILGLAVALAACTIIFLVLQHEFSYDQYHKHANRTYQLVRKDVYPDGDNFDIGMPFPTIRALRNDFPKIKFAEIFTSYGSQVTVMQNAETISNKKFIEGPGIIFAEPELFDMLDVKWLAGNATALNSPGLAAISRSQANKYFGDWKAAMGRYLKLDNNILIQVAAVMEDVPVNSDFPFQIVPSYKTFLANKDVFSYTASLDNWGGSSSNHQVYALLPEGSDAEGFNSRMPAFLEKYYPDKKNQPGKLYFFLNPLKNIHFDTRFGHNGDHVSSKTSLMTLALIGLLIILMACINFVNLSTALAVKRSKEVGIRKVMGGKKSQLRLQVYLETFVIVCFAALLGLGLAWFGLPYLKYIADIQQPLQLLNSGSITFILAVILATTVISGFYPALVMSRFQPVEAIKNKINTTAVGGISLRRVLVVLQFAFSQLLIVATIIAVSQMNFIRDADLGMDKEAVLLVNGNADSSFLSRQPNFEARLRQVAGIRQLSFALDAPSSDNSWTTNMAFDNDATDKDFHASIKMGDDHYAETFGLQLLAGSFYPPRDSTPEFVINETMARKLGYNNPKDIVGKTIRLGGGKWLPVVGVVKDFKNKSLRDEIRPTVITNNPKFQTTACIKISAANLGKTNRDIEAIWESVYPEYAYSSTWLDESIQNFYRQEERLSRLYKVYAGLAIFISCLGLYGLVSFMAVQKTKEVGIRKVLGASISSILYLFSREFTILVVVAFVIAAPVAWFLMNNWLSNFVFKISIGAGVFVLSIAASLLIAWITVGYKAIRAALANPVKSLRSE</sequence>
<evidence type="ECO:0000313" key="10">
    <source>
        <dbReference type="Proteomes" id="UP000033121"/>
    </source>
</evidence>
<proteinExistence type="predicted"/>
<accession>A0A0E9N3M8</accession>
<dbReference type="InterPro" id="IPR003838">
    <property type="entry name" value="ABC3_permease_C"/>
</dbReference>
<keyword evidence="3 6" id="KW-0812">Transmembrane</keyword>
<dbReference type="GO" id="GO:0005886">
    <property type="term" value="C:plasma membrane"/>
    <property type="evidence" value="ECO:0007669"/>
    <property type="project" value="UniProtKB-SubCell"/>
</dbReference>
<keyword evidence="2" id="KW-1003">Cell membrane</keyword>
<organism evidence="9 10">
    <name type="scientific">Flavihumibacter petaseus NBRC 106054</name>
    <dbReference type="NCBI Taxonomy" id="1220578"/>
    <lineage>
        <taxon>Bacteria</taxon>
        <taxon>Pseudomonadati</taxon>
        <taxon>Bacteroidota</taxon>
        <taxon>Chitinophagia</taxon>
        <taxon>Chitinophagales</taxon>
        <taxon>Chitinophagaceae</taxon>
        <taxon>Flavihumibacter</taxon>
    </lineage>
</organism>
<reference evidence="9 10" key="1">
    <citation type="submission" date="2015-04" db="EMBL/GenBank/DDBJ databases">
        <title>Whole genome shotgun sequence of Flavihumibacter petaseus NBRC 106054.</title>
        <authorList>
            <person name="Miyazawa S."/>
            <person name="Hosoyama A."/>
            <person name="Hashimoto M."/>
            <person name="Noguchi M."/>
            <person name="Tsuchikane K."/>
            <person name="Ohji S."/>
            <person name="Yamazoe A."/>
            <person name="Ichikawa N."/>
            <person name="Kimura A."/>
            <person name="Fujita N."/>
        </authorList>
    </citation>
    <scope>NUCLEOTIDE SEQUENCE [LARGE SCALE GENOMIC DNA]</scope>
    <source>
        <strain evidence="9 10">NBRC 106054</strain>
    </source>
</reference>
<dbReference type="Proteomes" id="UP000033121">
    <property type="component" value="Unassembled WGS sequence"/>
</dbReference>
<comment type="subcellular location">
    <subcellularLocation>
        <location evidence="1">Cell membrane</location>
        <topology evidence="1">Multi-pass membrane protein</topology>
    </subcellularLocation>
</comment>
<evidence type="ECO:0000256" key="1">
    <source>
        <dbReference type="ARBA" id="ARBA00004651"/>
    </source>
</evidence>
<dbReference type="Pfam" id="PF12704">
    <property type="entry name" value="MacB_PCD"/>
    <property type="match status" value="2"/>
</dbReference>
<protein>
    <submittedName>
        <fullName evidence="9">Putative ABC transporter permease protein</fullName>
    </submittedName>
</protein>
<evidence type="ECO:0000313" key="9">
    <source>
        <dbReference type="EMBL" id="GAO44383.1"/>
    </source>
</evidence>
<evidence type="ECO:0000256" key="6">
    <source>
        <dbReference type="SAM" id="Phobius"/>
    </source>
</evidence>
<keyword evidence="10" id="KW-1185">Reference proteome</keyword>
<feature type="transmembrane region" description="Helical" evidence="6">
    <location>
        <begin position="20"/>
        <end position="41"/>
    </location>
</feature>
<dbReference type="OrthoDB" id="1451596at2"/>
<evidence type="ECO:0000256" key="5">
    <source>
        <dbReference type="ARBA" id="ARBA00023136"/>
    </source>
</evidence>
<name>A0A0E9N3M8_9BACT</name>
<dbReference type="PANTHER" id="PTHR30572">
    <property type="entry name" value="MEMBRANE COMPONENT OF TRANSPORTER-RELATED"/>
    <property type="match status" value="1"/>
</dbReference>
<feature type="transmembrane region" description="Helical" evidence="6">
    <location>
        <begin position="391"/>
        <end position="412"/>
    </location>
</feature>